<feature type="transmembrane region" description="Helical" evidence="8">
    <location>
        <begin position="99"/>
        <end position="118"/>
    </location>
</feature>
<evidence type="ECO:0000256" key="7">
    <source>
        <dbReference type="ARBA" id="ARBA00023136"/>
    </source>
</evidence>
<dbReference type="PANTHER" id="PTHR34979">
    <property type="entry name" value="INNER MEMBRANE PROTEIN YGAZ"/>
    <property type="match status" value="1"/>
</dbReference>
<evidence type="ECO:0000256" key="6">
    <source>
        <dbReference type="ARBA" id="ARBA00022989"/>
    </source>
</evidence>
<dbReference type="InterPro" id="IPR011606">
    <property type="entry name" value="Brnchd-chn_aa_trnsp_permease"/>
</dbReference>
<sequence length="241" mass="24856">MSATFTAAGFRRGFLEGLALLPGMIAFGIIFGVLAGQVGISILGAASMSVFVYAGTAQLLALHAWGAPDVLVAAVVAVIAMNSRYVLFGAAMQPWMRGLSPWIAYPSMFLMVDANWATAMQERDAGRRDVAVFAGMGLGCGVGWLAGTIAGTGFGQLLGDTYRLGLDFFLPAFFLSLACGFWKGRADLLPLLIGGGVAILFDRFVGGSWHVLAGGLAGSLAAAFLTKPQKAGATAPKQGGA</sequence>
<dbReference type="GO" id="GO:0005886">
    <property type="term" value="C:plasma membrane"/>
    <property type="evidence" value="ECO:0007669"/>
    <property type="project" value="UniProtKB-SubCell"/>
</dbReference>
<dbReference type="Pfam" id="PF03591">
    <property type="entry name" value="AzlC"/>
    <property type="match status" value="1"/>
</dbReference>
<evidence type="ECO:0000256" key="3">
    <source>
        <dbReference type="ARBA" id="ARBA00022448"/>
    </source>
</evidence>
<reference evidence="9" key="1">
    <citation type="submission" date="2022-11" db="EMBL/GenBank/DDBJ databases">
        <title>Biodiversity and phylogenetic relationships of bacteria.</title>
        <authorList>
            <person name="Machado R.A.R."/>
            <person name="Bhat A."/>
            <person name="Loulou A."/>
            <person name="Kallel S."/>
        </authorList>
    </citation>
    <scope>NUCLEOTIDE SEQUENCE</scope>
    <source>
        <strain evidence="9">K-TC2</strain>
    </source>
</reference>
<protein>
    <submittedName>
        <fullName evidence="9">AzlC family ABC transporter permease</fullName>
    </submittedName>
</protein>
<keyword evidence="6 8" id="KW-1133">Transmembrane helix</keyword>
<gene>
    <name evidence="9" type="ORF">OSH07_09835</name>
</gene>
<keyword evidence="7 8" id="KW-0472">Membrane</keyword>
<comment type="subcellular location">
    <subcellularLocation>
        <location evidence="1">Cell membrane</location>
        <topology evidence="1">Multi-pass membrane protein</topology>
    </subcellularLocation>
</comment>
<comment type="similarity">
    <text evidence="2">Belongs to the AzlC family.</text>
</comment>
<proteinExistence type="inferred from homology"/>
<evidence type="ECO:0000313" key="10">
    <source>
        <dbReference type="Proteomes" id="UP001144805"/>
    </source>
</evidence>
<comment type="caution">
    <text evidence="9">The sequence shown here is derived from an EMBL/GenBank/DDBJ whole genome shotgun (WGS) entry which is preliminary data.</text>
</comment>
<keyword evidence="10" id="KW-1185">Reference proteome</keyword>
<feature type="transmembrane region" description="Helical" evidence="8">
    <location>
        <begin position="40"/>
        <end position="62"/>
    </location>
</feature>
<feature type="transmembrane region" description="Helical" evidence="8">
    <location>
        <begin position="130"/>
        <end position="150"/>
    </location>
</feature>
<accession>A0A9X3E0U3</accession>
<dbReference type="AlphaFoldDB" id="A0A9X3E0U3"/>
<dbReference type="Proteomes" id="UP001144805">
    <property type="component" value="Unassembled WGS sequence"/>
</dbReference>
<evidence type="ECO:0000313" key="9">
    <source>
        <dbReference type="EMBL" id="MCX5569490.1"/>
    </source>
</evidence>
<evidence type="ECO:0000256" key="5">
    <source>
        <dbReference type="ARBA" id="ARBA00022692"/>
    </source>
</evidence>
<evidence type="ECO:0000256" key="8">
    <source>
        <dbReference type="SAM" id="Phobius"/>
    </source>
</evidence>
<dbReference type="RefSeq" id="WP_266338456.1">
    <property type="nucleotide sequence ID" value="NZ_JAPKNK010000003.1"/>
</dbReference>
<dbReference type="EMBL" id="JAPKNK010000003">
    <property type="protein sequence ID" value="MCX5569490.1"/>
    <property type="molecule type" value="Genomic_DNA"/>
</dbReference>
<evidence type="ECO:0000256" key="1">
    <source>
        <dbReference type="ARBA" id="ARBA00004651"/>
    </source>
</evidence>
<name>A0A9X3E0U3_9HYPH</name>
<dbReference type="PANTHER" id="PTHR34979:SF1">
    <property type="entry name" value="INNER MEMBRANE PROTEIN YGAZ"/>
    <property type="match status" value="1"/>
</dbReference>
<evidence type="ECO:0000256" key="2">
    <source>
        <dbReference type="ARBA" id="ARBA00010735"/>
    </source>
</evidence>
<keyword evidence="3" id="KW-0813">Transport</keyword>
<feature type="transmembrane region" description="Helical" evidence="8">
    <location>
        <begin position="69"/>
        <end position="87"/>
    </location>
</feature>
<keyword evidence="5 8" id="KW-0812">Transmembrane</keyword>
<feature type="transmembrane region" description="Helical" evidence="8">
    <location>
        <begin position="162"/>
        <end position="182"/>
    </location>
</feature>
<feature type="transmembrane region" description="Helical" evidence="8">
    <location>
        <begin position="12"/>
        <end position="34"/>
    </location>
</feature>
<organism evidence="9 10">
    <name type="scientific">Kaistia nematophila</name>
    <dbReference type="NCBI Taxonomy" id="2994654"/>
    <lineage>
        <taxon>Bacteria</taxon>
        <taxon>Pseudomonadati</taxon>
        <taxon>Pseudomonadota</taxon>
        <taxon>Alphaproteobacteria</taxon>
        <taxon>Hyphomicrobiales</taxon>
        <taxon>Kaistiaceae</taxon>
        <taxon>Kaistia</taxon>
    </lineage>
</organism>
<keyword evidence="4" id="KW-1003">Cell membrane</keyword>
<dbReference type="GO" id="GO:1903785">
    <property type="term" value="P:L-valine transmembrane transport"/>
    <property type="evidence" value="ECO:0007669"/>
    <property type="project" value="TreeGrafter"/>
</dbReference>
<evidence type="ECO:0000256" key="4">
    <source>
        <dbReference type="ARBA" id="ARBA00022475"/>
    </source>
</evidence>